<reference evidence="1 2" key="1">
    <citation type="submission" date="2015-04" db="EMBL/GenBank/DDBJ databases">
        <authorList>
            <person name="Syromyatnikov M.Y."/>
            <person name="Popov V.N."/>
        </authorList>
    </citation>
    <scope>NUCLEOTIDE SEQUENCE [LARGE SCALE GENOMIC DNA]</scope>
</reference>
<proteinExistence type="predicted"/>
<organism evidence="1 2">
    <name type="scientific">Clunio marinus</name>
    <dbReference type="NCBI Taxonomy" id="568069"/>
    <lineage>
        <taxon>Eukaryota</taxon>
        <taxon>Metazoa</taxon>
        <taxon>Ecdysozoa</taxon>
        <taxon>Arthropoda</taxon>
        <taxon>Hexapoda</taxon>
        <taxon>Insecta</taxon>
        <taxon>Pterygota</taxon>
        <taxon>Neoptera</taxon>
        <taxon>Endopterygota</taxon>
        <taxon>Diptera</taxon>
        <taxon>Nematocera</taxon>
        <taxon>Chironomoidea</taxon>
        <taxon>Chironomidae</taxon>
        <taxon>Clunio</taxon>
    </lineage>
</organism>
<dbReference type="EMBL" id="CVRI01000059">
    <property type="protein sequence ID" value="CRL03031.1"/>
    <property type="molecule type" value="Genomic_DNA"/>
</dbReference>
<evidence type="ECO:0000313" key="1">
    <source>
        <dbReference type="EMBL" id="CRL03031.1"/>
    </source>
</evidence>
<name>A0A1J1IS44_9DIPT</name>
<protein>
    <submittedName>
        <fullName evidence="1">CLUMA_CG016685, isoform A</fullName>
    </submittedName>
</protein>
<gene>
    <name evidence="1" type="ORF">CLUMA_CG016685</name>
</gene>
<dbReference type="Proteomes" id="UP000183832">
    <property type="component" value="Unassembled WGS sequence"/>
</dbReference>
<sequence>MNDARIKQKDHQITTYIQVRFITSQEVKQRKILLAVALNQSVKLVTDCWKMLFSVTGENTSKQLLLSIKTRRHAKTNQNDHPYELENFVSCVINN</sequence>
<keyword evidence="2" id="KW-1185">Reference proteome</keyword>
<evidence type="ECO:0000313" key="2">
    <source>
        <dbReference type="Proteomes" id="UP000183832"/>
    </source>
</evidence>
<accession>A0A1J1IS44</accession>
<dbReference type="AlphaFoldDB" id="A0A1J1IS44"/>